<sequence length="274" mass="31250">PAQEAEKVGVPTLCKFFCKELAQQLAEEGREADVIHANNVLAHVADTNGFVEGISILLKDKGVAVIEVPYVRDMIDHCEFDTIYHEHLCYFSVTALDWLFRRHKLFLNDIQHITIHGGSLRLFVSPYEDVLESVQKLLEEEQETGVDKYEYYTSFSKKVQDIRKQMQQLLQDLKSKGKKIAAYGAAAKGAIMLNYIEADTDIINFVVDRNVHKQGKYMPGKHIPICDPARLMKDMPDYVLILPWNFKDEILSQQAAFRARGGKFIIPIPEPIIV</sequence>
<evidence type="ECO:0000256" key="1">
    <source>
        <dbReference type="SAM" id="Coils"/>
    </source>
</evidence>
<proteinExistence type="predicted"/>
<dbReference type="Pfam" id="PF08484">
    <property type="entry name" value="Methyltransf_14"/>
    <property type="match status" value="1"/>
</dbReference>
<feature type="coiled-coil region" evidence="1">
    <location>
        <begin position="152"/>
        <end position="179"/>
    </location>
</feature>
<dbReference type="Gene3D" id="6.10.250.3100">
    <property type="match status" value="1"/>
</dbReference>
<protein>
    <recommendedName>
        <fullName evidence="2">C-methyltransferase domain-containing protein</fullName>
    </recommendedName>
</protein>
<organism evidence="3">
    <name type="scientific">marine sediment metagenome</name>
    <dbReference type="NCBI Taxonomy" id="412755"/>
    <lineage>
        <taxon>unclassified sequences</taxon>
        <taxon>metagenomes</taxon>
        <taxon>ecological metagenomes</taxon>
    </lineage>
</organism>
<evidence type="ECO:0000313" key="3">
    <source>
        <dbReference type="EMBL" id="GAH38291.1"/>
    </source>
</evidence>
<dbReference type="InterPro" id="IPR013691">
    <property type="entry name" value="MeTrfase_14"/>
</dbReference>
<keyword evidence="1" id="KW-0175">Coiled coil</keyword>
<comment type="caution">
    <text evidence="3">The sequence shown here is derived from an EMBL/GenBank/DDBJ whole genome shotgun (WGS) entry which is preliminary data.</text>
</comment>
<dbReference type="Pfam" id="PF13489">
    <property type="entry name" value="Methyltransf_23"/>
    <property type="match status" value="1"/>
</dbReference>
<name>X1EXZ6_9ZZZZ</name>
<feature type="domain" description="C-methyltransferase" evidence="2">
    <location>
        <begin position="115"/>
        <end position="269"/>
    </location>
</feature>
<gene>
    <name evidence="3" type="ORF">S03H2_18379</name>
</gene>
<dbReference type="EMBL" id="BARU01009533">
    <property type="protein sequence ID" value="GAH38291.1"/>
    <property type="molecule type" value="Genomic_DNA"/>
</dbReference>
<dbReference type="Gene3D" id="3.40.50.150">
    <property type="entry name" value="Vaccinia Virus protein VP39"/>
    <property type="match status" value="1"/>
</dbReference>
<feature type="non-terminal residue" evidence="3">
    <location>
        <position position="1"/>
    </location>
</feature>
<dbReference type="InterPro" id="IPR029063">
    <property type="entry name" value="SAM-dependent_MTases_sf"/>
</dbReference>
<dbReference type="Gene3D" id="3.40.50.720">
    <property type="entry name" value="NAD(P)-binding Rossmann-like Domain"/>
    <property type="match status" value="1"/>
</dbReference>
<dbReference type="SUPFAM" id="SSF53335">
    <property type="entry name" value="S-adenosyl-L-methionine-dependent methyltransferases"/>
    <property type="match status" value="1"/>
</dbReference>
<reference evidence="3" key="1">
    <citation type="journal article" date="2014" name="Front. Microbiol.">
        <title>High frequency of phylogenetically diverse reductive dehalogenase-homologous genes in deep subseafloor sedimentary metagenomes.</title>
        <authorList>
            <person name="Kawai M."/>
            <person name="Futagami T."/>
            <person name="Toyoda A."/>
            <person name="Takaki Y."/>
            <person name="Nishi S."/>
            <person name="Hori S."/>
            <person name="Arai W."/>
            <person name="Tsubouchi T."/>
            <person name="Morono Y."/>
            <person name="Uchiyama I."/>
            <person name="Ito T."/>
            <person name="Fujiyama A."/>
            <person name="Inagaki F."/>
            <person name="Takami H."/>
        </authorList>
    </citation>
    <scope>NUCLEOTIDE SEQUENCE</scope>
    <source>
        <strain evidence="3">Expedition CK06-06</strain>
    </source>
</reference>
<dbReference type="AlphaFoldDB" id="X1EXZ6"/>
<accession>X1EXZ6</accession>
<evidence type="ECO:0000259" key="2">
    <source>
        <dbReference type="Pfam" id="PF08484"/>
    </source>
</evidence>